<proteinExistence type="predicted"/>
<dbReference type="GeneTree" id="ENSGT00990000204043"/>
<name>A0A3B4FTX6_9CICH</name>
<organism evidence="4">
    <name type="scientific">Pundamilia nyererei</name>
    <dbReference type="NCBI Taxonomy" id="303518"/>
    <lineage>
        <taxon>Eukaryota</taxon>
        <taxon>Metazoa</taxon>
        <taxon>Chordata</taxon>
        <taxon>Craniata</taxon>
        <taxon>Vertebrata</taxon>
        <taxon>Euteleostomi</taxon>
        <taxon>Actinopterygii</taxon>
        <taxon>Neopterygii</taxon>
        <taxon>Teleostei</taxon>
        <taxon>Neoteleostei</taxon>
        <taxon>Acanthomorphata</taxon>
        <taxon>Ovalentaria</taxon>
        <taxon>Cichlomorphae</taxon>
        <taxon>Cichliformes</taxon>
        <taxon>Cichlidae</taxon>
        <taxon>African cichlids</taxon>
        <taxon>Pseudocrenilabrinae</taxon>
        <taxon>Haplochromini</taxon>
        <taxon>Pundamilia</taxon>
    </lineage>
</organism>
<dbReference type="GO" id="GO:0002376">
    <property type="term" value="P:immune system process"/>
    <property type="evidence" value="ECO:0007669"/>
    <property type="project" value="UniProtKB-KW"/>
</dbReference>
<dbReference type="PANTHER" id="PTHR23268">
    <property type="entry name" value="T-CELL RECEPTOR BETA CHAIN"/>
    <property type="match status" value="1"/>
</dbReference>
<evidence type="ECO:0000256" key="1">
    <source>
        <dbReference type="ARBA" id="ARBA00022729"/>
    </source>
</evidence>
<dbReference type="PANTHER" id="PTHR23268:SF102">
    <property type="entry name" value="IMMUNOGLOBULIN V-SET DOMAIN-CONTAINING PROTEIN"/>
    <property type="match status" value="1"/>
</dbReference>
<protein>
    <recommendedName>
        <fullName evidence="3">Ig-like domain-containing protein</fullName>
    </recommendedName>
</protein>
<dbReference type="Gene3D" id="2.60.40.10">
    <property type="entry name" value="Immunoglobulins"/>
    <property type="match status" value="1"/>
</dbReference>
<evidence type="ECO:0000256" key="2">
    <source>
        <dbReference type="ARBA" id="ARBA00022859"/>
    </source>
</evidence>
<evidence type="ECO:0000313" key="4">
    <source>
        <dbReference type="Ensembl" id="ENSPNYP00000014007.1"/>
    </source>
</evidence>
<dbReference type="InterPro" id="IPR007110">
    <property type="entry name" value="Ig-like_dom"/>
</dbReference>
<feature type="domain" description="Ig-like" evidence="3">
    <location>
        <begin position="11"/>
        <end position="123"/>
    </location>
</feature>
<evidence type="ECO:0000259" key="3">
    <source>
        <dbReference type="PROSITE" id="PS50835"/>
    </source>
</evidence>
<sequence length="156" mass="17516">FNFLCTHFTAPHTCNTSSQKEAVYLDQDPADIYTRGEDAKIYCSHSIPSYNQILWYKQLETQLQFLGYMYLNNDNPETGVNVMMNGSSTCTLTIKGLIVNSSAVYFCAASHTVRCITAPQYINLPIISFHLFSEFTALCTCNISCHGAPVYHCNDL</sequence>
<keyword evidence="2" id="KW-0391">Immunity</keyword>
<dbReference type="InterPro" id="IPR036179">
    <property type="entry name" value="Ig-like_dom_sf"/>
</dbReference>
<dbReference type="AlphaFoldDB" id="A0A3B4FTX6"/>
<accession>A0A3B4FTX6</accession>
<reference evidence="4" key="1">
    <citation type="submission" date="2023-09" db="UniProtKB">
        <authorList>
            <consortium name="Ensembl"/>
        </authorList>
    </citation>
    <scope>IDENTIFICATION</scope>
</reference>
<dbReference type="InterPro" id="IPR013106">
    <property type="entry name" value="Ig_V-set"/>
</dbReference>
<dbReference type="InterPro" id="IPR050413">
    <property type="entry name" value="TCR_beta_variable"/>
</dbReference>
<dbReference type="Pfam" id="PF07686">
    <property type="entry name" value="V-set"/>
    <property type="match status" value="1"/>
</dbReference>
<dbReference type="GO" id="GO:0007166">
    <property type="term" value="P:cell surface receptor signaling pathway"/>
    <property type="evidence" value="ECO:0007669"/>
    <property type="project" value="TreeGrafter"/>
</dbReference>
<dbReference type="GO" id="GO:0005886">
    <property type="term" value="C:plasma membrane"/>
    <property type="evidence" value="ECO:0007669"/>
    <property type="project" value="TreeGrafter"/>
</dbReference>
<dbReference type="PROSITE" id="PS50835">
    <property type="entry name" value="IG_LIKE"/>
    <property type="match status" value="1"/>
</dbReference>
<dbReference type="CDD" id="cd00099">
    <property type="entry name" value="IgV"/>
    <property type="match status" value="1"/>
</dbReference>
<keyword evidence="1" id="KW-0732">Signal</keyword>
<dbReference type="Ensembl" id="ENSPNYT00000014357.1">
    <property type="protein sequence ID" value="ENSPNYP00000014007.1"/>
    <property type="gene ID" value="ENSPNYG00000010635.1"/>
</dbReference>
<dbReference type="SUPFAM" id="SSF48726">
    <property type="entry name" value="Immunoglobulin"/>
    <property type="match status" value="1"/>
</dbReference>
<dbReference type="InterPro" id="IPR013783">
    <property type="entry name" value="Ig-like_fold"/>
</dbReference>
<dbReference type="SMART" id="SM00406">
    <property type="entry name" value="IGv"/>
    <property type="match status" value="1"/>
</dbReference>